<dbReference type="eggNOG" id="ENOG502SG5H">
    <property type="taxonomic scope" value="Eukaryota"/>
</dbReference>
<accession>N1QMB1</accession>
<dbReference type="OMA" id="ENEWTTV"/>
<evidence type="ECO:0000313" key="2">
    <source>
        <dbReference type="EMBL" id="EMF17043.1"/>
    </source>
</evidence>
<proteinExistence type="predicted"/>
<feature type="compositionally biased region" description="Basic and acidic residues" evidence="1">
    <location>
        <begin position="226"/>
        <end position="259"/>
    </location>
</feature>
<feature type="compositionally biased region" description="Polar residues" evidence="1">
    <location>
        <begin position="360"/>
        <end position="388"/>
    </location>
</feature>
<keyword evidence="3" id="KW-1185">Reference proteome</keyword>
<dbReference type="OrthoDB" id="4207724at2759"/>
<feature type="region of interest" description="Disordered" evidence="1">
    <location>
        <begin position="120"/>
        <end position="400"/>
    </location>
</feature>
<feature type="compositionally biased region" description="Polar residues" evidence="1">
    <location>
        <begin position="76"/>
        <end position="88"/>
    </location>
</feature>
<name>N1QMB1_SPHMS</name>
<gene>
    <name evidence="2" type="ORF">SEPMUDRAFT_146149</name>
</gene>
<reference evidence="2 3" key="1">
    <citation type="journal article" date="2012" name="PLoS Pathog.">
        <title>Diverse lifestyles and strategies of plant pathogenesis encoded in the genomes of eighteen Dothideomycetes fungi.</title>
        <authorList>
            <person name="Ohm R.A."/>
            <person name="Feau N."/>
            <person name="Henrissat B."/>
            <person name="Schoch C.L."/>
            <person name="Horwitz B.A."/>
            <person name="Barry K.W."/>
            <person name="Condon B.J."/>
            <person name="Copeland A.C."/>
            <person name="Dhillon B."/>
            <person name="Glaser F."/>
            <person name="Hesse C.N."/>
            <person name="Kosti I."/>
            <person name="LaButti K."/>
            <person name="Lindquist E.A."/>
            <person name="Lucas S."/>
            <person name="Salamov A.A."/>
            <person name="Bradshaw R.E."/>
            <person name="Ciuffetti L."/>
            <person name="Hamelin R.C."/>
            <person name="Kema G.H.J."/>
            <person name="Lawrence C."/>
            <person name="Scott J.A."/>
            <person name="Spatafora J.W."/>
            <person name="Turgeon B.G."/>
            <person name="de Wit P.J.G.M."/>
            <person name="Zhong S."/>
            <person name="Goodwin S.B."/>
            <person name="Grigoriev I.V."/>
        </authorList>
    </citation>
    <scope>NUCLEOTIDE SEQUENCE [LARGE SCALE GENOMIC DNA]</scope>
    <source>
        <strain evidence="2 3">SO2202</strain>
    </source>
</reference>
<dbReference type="Proteomes" id="UP000016931">
    <property type="component" value="Unassembled WGS sequence"/>
</dbReference>
<dbReference type="GeneID" id="27900617"/>
<evidence type="ECO:0000256" key="1">
    <source>
        <dbReference type="SAM" id="MobiDB-lite"/>
    </source>
</evidence>
<dbReference type="AlphaFoldDB" id="N1QMB1"/>
<dbReference type="HOGENOM" id="CLU_050102_0_0_1"/>
<dbReference type="RefSeq" id="XP_016765164.1">
    <property type="nucleotide sequence ID" value="XM_016903480.1"/>
</dbReference>
<feature type="compositionally biased region" description="Polar residues" evidence="1">
    <location>
        <begin position="146"/>
        <end position="158"/>
    </location>
</feature>
<sequence>METAAKYVVVVAAGAGLVWYYTSTDKKGQKPVAVQDVKKESKKAARKVQSVADKAVKSVASVGAAASTDTQDTTALSGASNKRKANTQVAIQTHAAPIAERDDDDEAIDESTRQFAERMRQARQGVNVNKTDRGEARVKTVKAKGSQISSPGLLSGSSRAEDDHWAPAASSSTLKSSGIDDMLEKAAPGPSSLRITAPTQPTKEKVNRPKKEEVVETKKQRQNRKKREERQAADAESRAVQRKLEEQQRRTARIARNEPAKNGVAAAPTPLDNPWGESNAHAEAQVLASSNQGQLLDTFDVESNSSSNAGEVNSTAATSTTDQAPSSTMIEDGDFQKIIEESNIEDGWTDVKTSKKSRKQQGNGDVTPTQAAGISNQSKKQSKVNGRSSGFGALQDEPAE</sequence>
<evidence type="ECO:0000313" key="3">
    <source>
        <dbReference type="Proteomes" id="UP000016931"/>
    </source>
</evidence>
<feature type="compositionally biased region" description="Basic and acidic residues" evidence="1">
    <location>
        <begin position="202"/>
        <end position="219"/>
    </location>
</feature>
<organism evidence="2 3">
    <name type="scientific">Sphaerulina musiva (strain SO2202)</name>
    <name type="common">Poplar stem canker fungus</name>
    <name type="synonym">Septoria musiva</name>
    <dbReference type="NCBI Taxonomy" id="692275"/>
    <lineage>
        <taxon>Eukaryota</taxon>
        <taxon>Fungi</taxon>
        <taxon>Dikarya</taxon>
        <taxon>Ascomycota</taxon>
        <taxon>Pezizomycotina</taxon>
        <taxon>Dothideomycetes</taxon>
        <taxon>Dothideomycetidae</taxon>
        <taxon>Mycosphaerellales</taxon>
        <taxon>Mycosphaerellaceae</taxon>
        <taxon>Sphaerulina</taxon>
    </lineage>
</organism>
<feature type="compositionally biased region" description="Low complexity" evidence="1">
    <location>
        <begin position="60"/>
        <end position="75"/>
    </location>
</feature>
<feature type="compositionally biased region" description="Polar residues" evidence="1">
    <location>
        <begin position="287"/>
        <end position="329"/>
    </location>
</feature>
<dbReference type="EMBL" id="KB456260">
    <property type="protein sequence ID" value="EMF17043.1"/>
    <property type="molecule type" value="Genomic_DNA"/>
</dbReference>
<feature type="region of interest" description="Disordered" evidence="1">
    <location>
        <begin position="60"/>
        <end position="88"/>
    </location>
</feature>
<protein>
    <submittedName>
        <fullName evidence="2">Uncharacterized protein</fullName>
    </submittedName>
</protein>